<comment type="caution">
    <text evidence="1">The sequence shown here is derived from an EMBL/GenBank/DDBJ whole genome shotgun (WGS) entry which is preliminary data.</text>
</comment>
<accession>A0A0V0ZB59</accession>
<dbReference type="EMBL" id="JYDQ01000263">
    <property type="protein sequence ID" value="KRY09662.1"/>
    <property type="molecule type" value="Genomic_DNA"/>
</dbReference>
<dbReference type="AlphaFoldDB" id="A0A0V0ZB59"/>
<evidence type="ECO:0000313" key="2">
    <source>
        <dbReference type="Proteomes" id="UP000054783"/>
    </source>
</evidence>
<keyword evidence="2" id="KW-1185">Reference proteome</keyword>
<gene>
    <name evidence="1" type="ORF">T12_4159</name>
</gene>
<proteinExistence type="predicted"/>
<sequence>MKLSENINENIFVKKLALAQRSSAALAFCWQPFAPVALPLVSLPHLAVSLHLLLLQWVEYVEVADDIEVDPVSRSEVRRNGARLILAELEESINETHCNDFETLLSTEAPVIAKSQSDIVTIDENVSPVDNS</sequence>
<name>A0A0V0ZB59_9BILA</name>
<protein>
    <submittedName>
        <fullName evidence="1">Uncharacterized protein</fullName>
    </submittedName>
</protein>
<evidence type="ECO:0000313" key="1">
    <source>
        <dbReference type="EMBL" id="KRY09662.1"/>
    </source>
</evidence>
<organism evidence="1 2">
    <name type="scientific">Trichinella patagoniensis</name>
    <dbReference type="NCBI Taxonomy" id="990121"/>
    <lineage>
        <taxon>Eukaryota</taxon>
        <taxon>Metazoa</taxon>
        <taxon>Ecdysozoa</taxon>
        <taxon>Nematoda</taxon>
        <taxon>Enoplea</taxon>
        <taxon>Dorylaimia</taxon>
        <taxon>Trichinellida</taxon>
        <taxon>Trichinellidae</taxon>
        <taxon>Trichinella</taxon>
    </lineage>
</organism>
<dbReference type="Proteomes" id="UP000054783">
    <property type="component" value="Unassembled WGS sequence"/>
</dbReference>
<reference evidence="1 2" key="1">
    <citation type="submission" date="2015-01" db="EMBL/GenBank/DDBJ databases">
        <title>Evolution of Trichinella species and genotypes.</title>
        <authorList>
            <person name="Korhonen P.K."/>
            <person name="Edoardo P."/>
            <person name="Giuseppe L.R."/>
            <person name="Gasser R.B."/>
        </authorList>
    </citation>
    <scope>NUCLEOTIDE SEQUENCE [LARGE SCALE GENOMIC DNA]</scope>
    <source>
        <strain evidence="1">ISS2496</strain>
    </source>
</reference>